<evidence type="ECO:0000313" key="1">
    <source>
        <dbReference type="EMBL" id="KAF7174626.1"/>
    </source>
</evidence>
<gene>
    <name evidence="1" type="ORF">CNMCM6106_000063</name>
</gene>
<organism evidence="1 2">
    <name type="scientific">Aspergillus hiratsukae</name>
    <dbReference type="NCBI Taxonomy" id="1194566"/>
    <lineage>
        <taxon>Eukaryota</taxon>
        <taxon>Fungi</taxon>
        <taxon>Dikarya</taxon>
        <taxon>Ascomycota</taxon>
        <taxon>Pezizomycotina</taxon>
        <taxon>Eurotiomycetes</taxon>
        <taxon>Eurotiomycetidae</taxon>
        <taxon>Eurotiales</taxon>
        <taxon>Aspergillaceae</taxon>
        <taxon>Aspergillus</taxon>
        <taxon>Aspergillus subgen. Fumigati</taxon>
    </lineage>
</organism>
<protein>
    <submittedName>
        <fullName evidence="1">Uncharacterized protein</fullName>
    </submittedName>
</protein>
<reference evidence="1" key="1">
    <citation type="submission" date="2020-06" db="EMBL/GenBank/DDBJ databases">
        <title>Draft genome sequences of strains closely related to Aspergillus parafelis and Aspergillus hiratsukae.</title>
        <authorList>
            <person name="Dos Santos R.A.C."/>
            <person name="Rivero-Menendez O."/>
            <person name="Steenwyk J.L."/>
            <person name="Mead M.E."/>
            <person name="Goldman G.H."/>
            <person name="Alastruey-Izquierdo A."/>
            <person name="Rokas A."/>
        </authorList>
    </citation>
    <scope>NUCLEOTIDE SEQUENCE</scope>
    <source>
        <strain evidence="1">CNM-CM6106</strain>
    </source>
</reference>
<evidence type="ECO:0000313" key="2">
    <source>
        <dbReference type="Proteomes" id="UP000662466"/>
    </source>
</evidence>
<sequence>MGIYCGYLAVLNLRRGLLLPQCLVHAGADPLRGGHGDSGPQCLLAGWCGGMGDLEELTPVLVREQALAGDSAIGKAAAGLCLPLWLPPTATGRVQVSMGLPAVPLKSLSAARDVEAMGAAIALVDRQAWDRWVFWGRDQTGSLSRINPWALQHLRQDRLTQSHSGHSWV</sequence>
<dbReference type="AlphaFoldDB" id="A0A8H6QK44"/>
<proteinExistence type="predicted"/>
<dbReference type="Proteomes" id="UP000662466">
    <property type="component" value="Unassembled WGS sequence"/>
</dbReference>
<accession>A0A8H6QK44</accession>
<name>A0A8H6QK44_9EURO</name>
<comment type="caution">
    <text evidence="1">The sequence shown here is derived from an EMBL/GenBank/DDBJ whole genome shotgun (WGS) entry which is preliminary data.</text>
</comment>
<dbReference type="EMBL" id="JACBAF010001301">
    <property type="protein sequence ID" value="KAF7174626.1"/>
    <property type="molecule type" value="Genomic_DNA"/>
</dbReference>